<dbReference type="InterPro" id="IPR007863">
    <property type="entry name" value="Peptidase_M16_C"/>
</dbReference>
<comment type="caution">
    <text evidence="3">The sequence shown here is derived from an EMBL/GenBank/DDBJ whole genome shotgun (WGS) entry which is preliminary data.</text>
</comment>
<proteinExistence type="predicted"/>
<evidence type="ECO:0000259" key="1">
    <source>
        <dbReference type="Pfam" id="PF00675"/>
    </source>
</evidence>
<dbReference type="Gene3D" id="3.30.830.10">
    <property type="entry name" value="Metalloenzyme, LuxS/M16 peptidase-like"/>
    <property type="match status" value="4"/>
</dbReference>
<feature type="domain" description="Peptidase M16 C-terminal" evidence="2">
    <location>
        <begin position="203"/>
        <end position="308"/>
    </location>
</feature>
<evidence type="ECO:0000259" key="2">
    <source>
        <dbReference type="Pfam" id="PF05193"/>
    </source>
</evidence>
<feature type="domain" description="Peptidase M16 N-terminal" evidence="1">
    <location>
        <begin position="53"/>
        <end position="139"/>
    </location>
</feature>
<dbReference type="PANTHER" id="PTHR43016:SF16">
    <property type="entry name" value="METALLOPROTEASE, PUTATIVE (AFU_ORTHOLOGUE AFUA_4G07610)-RELATED"/>
    <property type="match status" value="1"/>
</dbReference>
<dbReference type="InterPro" id="IPR011249">
    <property type="entry name" value="Metalloenz_LuxS/M16"/>
</dbReference>
<evidence type="ECO:0000313" key="3">
    <source>
        <dbReference type="EMBL" id="PVD22506.1"/>
    </source>
</evidence>
<dbReference type="InterPro" id="IPR011765">
    <property type="entry name" value="Pept_M16_N"/>
</dbReference>
<dbReference type="Proteomes" id="UP000245119">
    <property type="component" value="Linkage Group LG11"/>
</dbReference>
<dbReference type="STRING" id="400727.A0A2T7NMX4"/>
<dbReference type="EMBL" id="PZQS01000011">
    <property type="protein sequence ID" value="PVD22506.1"/>
    <property type="molecule type" value="Genomic_DNA"/>
</dbReference>
<name>A0A2T7NMX4_POMCA</name>
<evidence type="ECO:0008006" key="5">
    <source>
        <dbReference type="Google" id="ProtNLM"/>
    </source>
</evidence>
<evidence type="ECO:0000313" key="4">
    <source>
        <dbReference type="Proteomes" id="UP000245119"/>
    </source>
</evidence>
<gene>
    <name evidence="3" type="ORF">C0Q70_18320</name>
</gene>
<keyword evidence="4" id="KW-1185">Reference proteome</keyword>
<accession>A0A2T7NMX4</accession>
<dbReference type="GO" id="GO:0046872">
    <property type="term" value="F:metal ion binding"/>
    <property type="evidence" value="ECO:0007669"/>
    <property type="project" value="InterPro"/>
</dbReference>
<dbReference type="AlphaFoldDB" id="A0A2T7NMX4"/>
<dbReference type="SUPFAM" id="SSF63411">
    <property type="entry name" value="LuxS/MPP-like metallohydrolase"/>
    <property type="match status" value="4"/>
</dbReference>
<organism evidence="3 4">
    <name type="scientific">Pomacea canaliculata</name>
    <name type="common">Golden apple snail</name>
    <dbReference type="NCBI Taxonomy" id="400727"/>
    <lineage>
        <taxon>Eukaryota</taxon>
        <taxon>Metazoa</taxon>
        <taxon>Spiralia</taxon>
        <taxon>Lophotrochozoa</taxon>
        <taxon>Mollusca</taxon>
        <taxon>Gastropoda</taxon>
        <taxon>Caenogastropoda</taxon>
        <taxon>Architaenioglossa</taxon>
        <taxon>Ampullarioidea</taxon>
        <taxon>Ampullariidae</taxon>
        <taxon>Pomacea</taxon>
    </lineage>
</organism>
<dbReference type="FunFam" id="3.30.830.10:FF:000015">
    <property type="entry name" value="Putative zinc metalloprotease"/>
    <property type="match status" value="1"/>
</dbReference>
<dbReference type="Pfam" id="PF05193">
    <property type="entry name" value="Peptidase_M16_C"/>
    <property type="match status" value="1"/>
</dbReference>
<dbReference type="OrthoDB" id="4953at2759"/>
<reference evidence="3 4" key="1">
    <citation type="submission" date="2018-04" db="EMBL/GenBank/DDBJ databases">
        <title>The genome of golden apple snail Pomacea canaliculata provides insight into stress tolerance and invasive adaptation.</title>
        <authorList>
            <person name="Liu C."/>
            <person name="Liu B."/>
            <person name="Ren Y."/>
            <person name="Zhang Y."/>
            <person name="Wang H."/>
            <person name="Li S."/>
            <person name="Jiang F."/>
            <person name="Yin L."/>
            <person name="Zhang G."/>
            <person name="Qian W."/>
            <person name="Fan W."/>
        </authorList>
    </citation>
    <scope>NUCLEOTIDE SEQUENCE [LARGE SCALE GENOMIC DNA]</scope>
    <source>
        <strain evidence="3">SZHN2017</strain>
        <tissue evidence="3">Muscle</tissue>
    </source>
</reference>
<dbReference type="PANTHER" id="PTHR43016">
    <property type="entry name" value="PRESEQUENCE PROTEASE"/>
    <property type="match status" value="1"/>
</dbReference>
<protein>
    <recommendedName>
        <fullName evidence="5">Presequence protease, mitochondrial</fullName>
    </recommendedName>
</protein>
<dbReference type="Pfam" id="PF00675">
    <property type="entry name" value="Peptidase_M16"/>
    <property type="match status" value="1"/>
</dbReference>
<sequence length="983" mass="110388">MAASCENFKLVYNVICNGKVPVSLYKSVDTDLSVFIAQIDGPLVNGFFCLATEAHDDDGLPHTLEHLVFLGSEAYPYKGVLDLLANRSLASGTNAWTDTDHTCYTITTAGSEGFLQLLPIYLDHILHPTLKESGYVTEVHHINGRGEDAGVVYCEMQARENTGESLVHLNMLRAMYEGKCGYKSETGGIMANLRNSTSHEKVVCDYHQQFYRPENLCLIITGAVQPEEVFEALKPVEEKLKKKGPRPPFERPWQSPVPPLEKSSEKVVVYPSDDEEYGLVTISWRGPMAKVHQFVIENSETCFGFNFLSVDSNKLSEVAAKLQELLKKICDGEEAIDMERISNLIHRRVLEALNDIEGGAHNTVAYMLIGQFLFGQSREDCHVRLNTIDSYQNMKTKTESFWRGMLQSFIQNKPSVVVIGQPSSSYMEQMGLEERERVEKQRDRLGDKGLQQCQTKLEESIAINEVEPEESILTSVSVPSTESIHFHSITSSSNLPTRPSAANPRFPLSRIPCIMQLDDFDTNFVEMNALYDTSSISLELRYYLPLLTEALVESPILRNGELIPHERVIAGLEKDTLYSCSGLGVPPGCFKCDYFPQFMVTVIKVEEGKYETGVQWLFDLLYNTQFTAERLKIIANRLIGNISTLKRKGFHIVRTILYNLLFIKDCNFNVASMLKQSTFLTRLLERLESEPDKVIAEINNVRNQLLLPGNARIHLSCDTKKLAAHGLPDTPWRTFWKGFDQCGEGNGIGVLESKMVDFVKPLDASGPKKVIVGVGDVESAYFLQAVPCISSYHHEDLPALMVLIQYLIQCEGPMWSQIRGLGLSYHYSVTIRPDLGMLYLLLAKATHVVDAYGVGQNIVQGYLSGENEFSEAELESARSSLIFEIIEEEKTVWDATHQSLLSYLRNVEHNHNKEMVKKVSSVKLQDLKDVGEKYLASLFDPSLTRCVVCVNPSKVQEVASDFQKLGVELTVLSSLEEDLLTQL</sequence>